<protein>
    <submittedName>
        <fullName evidence="3">Uncharacterized protein</fullName>
    </submittedName>
</protein>
<sequence>MALVSLSTILSHIVCSVVIQAELSHFKLRWIVALFLDLRKLTKSILSFTRGNDWQCISRYIYAVLQLLSLSLSMDVSLRDPRIRIQTPSDRVSSHPVDSSAQSAKSHSTLARGNAVGQLAERSSIGLGQCSWAAG</sequence>
<gene>
    <name evidence="3" type="ORF">QSP1433_LOCUS13985</name>
    <name evidence="4" type="ORF">QSP1433_LOCUS13986</name>
</gene>
<accession>A0A7S2SGS5</accession>
<keyword evidence="2" id="KW-0732">Signal</keyword>
<name>A0A7S2SGS5_9STRA</name>
<organism evidence="3">
    <name type="scientific">Mucochytrium quahogii</name>
    <dbReference type="NCBI Taxonomy" id="96639"/>
    <lineage>
        <taxon>Eukaryota</taxon>
        <taxon>Sar</taxon>
        <taxon>Stramenopiles</taxon>
        <taxon>Bigyra</taxon>
        <taxon>Labyrinthulomycetes</taxon>
        <taxon>Thraustochytrida</taxon>
        <taxon>Thraustochytriidae</taxon>
        <taxon>Mucochytrium</taxon>
    </lineage>
</organism>
<reference evidence="3" key="1">
    <citation type="submission" date="2021-01" db="EMBL/GenBank/DDBJ databases">
        <authorList>
            <person name="Corre E."/>
            <person name="Pelletier E."/>
            <person name="Niang G."/>
            <person name="Scheremetjew M."/>
            <person name="Finn R."/>
            <person name="Kale V."/>
            <person name="Holt S."/>
            <person name="Cochrane G."/>
            <person name="Meng A."/>
            <person name="Brown T."/>
            <person name="Cohen L."/>
        </authorList>
    </citation>
    <scope>NUCLEOTIDE SEQUENCE</scope>
    <source>
        <strain evidence="3">NY070348D</strain>
    </source>
</reference>
<evidence type="ECO:0000313" key="3">
    <source>
        <dbReference type="EMBL" id="CAD9699655.1"/>
    </source>
</evidence>
<dbReference type="EMBL" id="HBHK01022018">
    <property type="protein sequence ID" value="CAD9699657.1"/>
    <property type="molecule type" value="Transcribed_RNA"/>
</dbReference>
<feature type="region of interest" description="Disordered" evidence="1">
    <location>
        <begin position="87"/>
        <end position="108"/>
    </location>
</feature>
<feature type="signal peptide" evidence="2">
    <location>
        <begin position="1"/>
        <end position="16"/>
    </location>
</feature>
<evidence type="ECO:0000313" key="4">
    <source>
        <dbReference type="EMBL" id="CAD9699657.1"/>
    </source>
</evidence>
<dbReference type="AlphaFoldDB" id="A0A7S2SGS5"/>
<feature type="chain" id="PRO_5036403888" evidence="2">
    <location>
        <begin position="17"/>
        <end position="135"/>
    </location>
</feature>
<dbReference type="EMBL" id="HBHK01022017">
    <property type="protein sequence ID" value="CAD9699655.1"/>
    <property type="molecule type" value="Transcribed_RNA"/>
</dbReference>
<evidence type="ECO:0000256" key="2">
    <source>
        <dbReference type="SAM" id="SignalP"/>
    </source>
</evidence>
<proteinExistence type="predicted"/>
<evidence type="ECO:0000256" key="1">
    <source>
        <dbReference type="SAM" id="MobiDB-lite"/>
    </source>
</evidence>